<reference evidence="3" key="1">
    <citation type="submission" date="2016-10" db="EMBL/GenBank/DDBJ databases">
        <authorList>
            <person name="Varghese N."/>
            <person name="Submissions S."/>
        </authorList>
    </citation>
    <scope>NUCLEOTIDE SEQUENCE [LARGE SCALE GENOMIC DNA]</scope>
    <source>
        <strain evidence="3">DSM 44637</strain>
    </source>
</reference>
<sequence>MRTVLVRASLTVPARGRRRLRALVRHARPVAGRGREFSPARQGHQRPAAAPARVRPGRDAWASIDNGRTGDTVWLDRSWDGGSTWDGLLGKASVPDTWTGTRTLIYNLTDPVGHRRGLLRACGDAQAVACTAWIYPTVCAAACDGSAPGAGDTQPVSSATIFGRTVRLHFDDRGMAWASIDSGGPGDETWLDRSWDAGTTWPDGSSLGRTSVPAGATAAQTATFAAQDPRGRLNGGTVRACGRESAHQEDACTGVGASRAVPGRRRRRRFGVVPGHLPRGVCWQNRVRAARAMTIRSNSRASSCATSAISRRRPANRDTETSCGGKRIRCGCETGTR</sequence>
<dbReference type="STRING" id="112413.SAMN05421854_10579"/>
<dbReference type="Proteomes" id="UP000199137">
    <property type="component" value="Unassembled WGS sequence"/>
</dbReference>
<evidence type="ECO:0000313" key="2">
    <source>
        <dbReference type="EMBL" id="SFP37560.1"/>
    </source>
</evidence>
<dbReference type="EMBL" id="FOWC01000005">
    <property type="protein sequence ID" value="SFP37560.1"/>
    <property type="molecule type" value="Genomic_DNA"/>
</dbReference>
<protein>
    <submittedName>
        <fullName evidence="2">Uncharacterized protein</fullName>
    </submittedName>
</protein>
<feature type="region of interest" description="Disordered" evidence="1">
    <location>
        <begin position="32"/>
        <end position="56"/>
    </location>
</feature>
<evidence type="ECO:0000313" key="3">
    <source>
        <dbReference type="Proteomes" id="UP000199137"/>
    </source>
</evidence>
<evidence type="ECO:0000256" key="1">
    <source>
        <dbReference type="SAM" id="MobiDB-lite"/>
    </source>
</evidence>
<accession>A0A1I5PUN2</accession>
<dbReference type="AlphaFoldDB" id="A0A1I5PUN2"/>
<gene>
    <name evidence="2" type="ORF">SAMN05421854_10579</name>
</gene>
<organism evidence="2 3">
    <name type="scientific">Amycolatopsis rubida</name>
    <dbReference type="NCBI Taxonomy" id="112413"/>
    <lineage>
        <taxon>Bacteria</taxon>
        <taxon>Bacillati</taxon>
        <taxon>Actinomycetota</taxon>
        <taxon>Actinomycetes</taxon>
        <taxon>Pseudonocardiales</taxon>
        <taxon>Pseudonocardiaceae</taxon>
        <taxon>Amycolatopsis</taxon>
    </lineage>
</organism>
<name>A0A1I5PUN2_9PSEU</name>
<proteinExistence type="predicted"/>